<proteinExistence type="predicted"/>
<evidence type="ECO:0000313" key="1">
    <source>
        <dbReference type="EMBL" id="MEQ2188832.1"/>
    </source>
</evidence>
<reference evidence="1 2" key="1">
    <citation type="submission" date="2021-06" db="EMBL/GenBank/DDBJ databases">
        <authorList>
            <person name="Palmer J.M."/>
        </authorList>
    </citation>
    <scope>NUCLEOTIDE SEQUENCE [LARGE SCALE GENOMIC DNA]</scope>
    <source>
        <strain evidence="1 2">GA_2019</strain>
        <tissue evidence="1">Muscle</tissue>
    </source>
</reference>
<name>A0ABV0PZT9_9TELE</name>
<accession>A0ABV0PZT9</accession>
<keyword evidence="2" id="KW-1185">Reference proteome</keyword>
<evidence type="ECO:0008006" key="3">
    <source>
        <dbReference type="Google" id="ProtNLM"/>
    </source>
</evidence>
<dbReference type="Proteomes" id="UP001476798">
    <property type="component" value="Unassembled WGS sequence"/>
</dbReference>
<dbReference type="EMBL" id="JAHRIO010091611">
    <property type="protein sequence ID" value="MEQ2188832.1"/>
    <property type="molecule type" value="Genomic_DNA"/>
</dbReference>
<protein>
    <recommendedName>
        <fullName evidence="3">Ubiquitin-like protease family profile domain-containing protein</fullName>
    </recommendedName>
</protein>
<organism evidence="1 2">
    <name type="scientific">Goodea atripinnis</name>
    <dbReference type="NCBI Taxonomy" id="208336"/>
    <lineage>
        <taxon>Eukaryota</taxon>
        <taxon>Metazoa</taxon>
        <taxon>Chordata</taxon>
        <taxon>Craniata</taxon>
        <taxon>Vertebrata</taxon>
        <taxon>Euteleostomi</taxon>
        <taxon>Actinopterygii</taxon>
        <taxon>Neopterygii</taxon>
        <taxon>Teleostei</taxon>
        <taxon>Neoteleostei</taxon>
        <taxon>Acanthomorphata</taxon>
        <taxon>Ovalentaria</taxon>
        <taxon>Atherinomorphae</taxon>
        <taxon>Cyprinodontiformes</taxon>
        <taxon>Goodeidae</taxon>
        <taxon>Goodea</taxon>
    </lineage>
</organism>
<comment type="caution">
    <text evidence="1">The sequence shown here is derived from an EMBL/GenBank/DDBJ whole genome shotgun (WGS) entry which is preliminary data.</text>
</comment>
<gene>
    <name evidence="1" type="ORF">GOODEAATRI_018973</name>
</gene>
<evidence type="ECO:0000313" key="2">
    <source>
        <dbReference type="Proteomes" id="UP001476798"/>
    </source>
</evidence>
<sequence>MKAMQYSALQKASYPSFHLVSFIKVQPRVLEDSAECGVFVVNVYCGEPLLLRFWSTKPAFRSVQMEQMGVSYKTSMKMDFVLRVLRRVPNLPNSHYWGPFVLGLCLDALHFRFRLPAQAECGVDVQRIMKQHGKLTLLR</sequence>